<dbReference type="Proteomes" id="UP000265100">
    <property type="component" value="Unplaced"/>
</dbReference>
<dbReference type="PANTHER" id="PTHR24388:SF104">
    <property type="entry name" value="AT-RICH BINDING PROTEIN-RELATED"/>
    <property type="match status" value="1"/>
</dbReference>
<dbReference type="FunFam" id="3.30.160.60:FF:002343">
    <property type="entry name" value="Zinc finger protein 33A"/>
    <property type="match status" value="3"/>
</dbReference>
<dbReference type="GO" id="GO:0000978">
    <property type="term" value="F:RNA polymerase II cis-regulatory region sequence-specific DNA binding"/>
    <property type="evidence" value="ECO:0007669"/>
    <property type="project" value="TreeGrafter"/>
</dbReference>
<dbReference type="InterPro" id="IPR050527">
    <property type="entry name" value="Snail/Krueppel_Znf"/>
</dbReference>
<feature type="domain" description="C2H2-type" evidence="13">
    <location>
        <begin position="352"/>
        <end position="379"/>
    </location>
</feature>
<dbReference type="Ensembl" id="ENSACLT00000087756.1">
    <property type="protein sequence ID" value="ENSACLP00000067386.1"/>
    <property type="gene ID" value="ENSACLG00000033396.1"/>
</dbReference>
<evidence type="ECO:0000256" key="3">
    <source>
        <dbReference type="ARBA" id="ARBA00022723"/>
    </source>
</evidence>
<dbReference type="SUPFAM" id="SSF57667">
    <property type="entry name" value="beta-beta-alpha zinc fingers"/>
    <property type="match status" value="4"/>
</dbReference>
<evidence type="ECO:0000256" key="8">
    <source>
        <dbReference type="ARBA" id="ARBA00023125"/>
    </source>
</evidence>
<comment type="function">
    <text evidence="1">May be involved in transcriptional regulation.</text>
</comment>
<evidence type="ECO:0000313" key="15">
    <source>
        <dbReference type="Proteomes" id="UP000265100"/>
    </source>
</evidence>
<dbReference type="SMART" id="SM00355">
    <property type="entry name" value="ZnF_C2H2"/>
    <property type="match status" value="8"/>
</dbReference>
<dbReference type="Gene3D" id="3.30.160.60">
    <property type="entry name" value="Classic Zinc Finger"/>
    <property type="match status" value="8"/>
</dbReference>
<evidence type="ECO:0000259" key="13">
    <source>
        <dbReference type="PROSITE" id="PS50157"/>
    </source>
</evidence>
<dbReference type="GeneTree" id="ENSGT01150000286952"/>
<dbReference type="FunFam" id="3.30.160.60:FF:000478">
    <property type="entry name" value="Zinc finger protein 133"/>
    <property type="match status" value="1"/>
</dbReference>
<evidence type="ECO:0000313" key="14">
    <source>
        <dbReference type="Ensembl" id="ENSACLP00000067386.1"/>
    </source>
</evidence>
<dbReference type="PROSITE" id="PS00028">
    <property type="entry name" value="ZINC_FINGER_C2H2_1"/>
    <property type="match status" value="7"/>
</dbReference>
<feature type="region of interest" description="Disordered" evidence="12">
    <location>
        <begin position="168"/>
        <end position="195"/>
    </location>
</feature>
<keyword evidence="6" id="KW-0862">Zinc</keyword>
<dbReference type="FunFam" id="3.30.160.60:FF:000097">
    <property type="entry name" value="Zinc finger protein"/>
    <property type="match status" value="1"/>
</dbReference>
<evidence type="ECO:0000256" key="11">
    <source>
        <dbReference type="PROSITE-ProRule" id="PRU00042"/>
    </source>
</evidence>
<accession>A0AAX7URI2</accession>
<dbReference type="Pfam" id="PF13465">
    <property type="entry name" value="zf-H2C2_2"/>
    <property type="match status" value="1"/>
</dbReference>
<name>A0AAX7URI2_ASTCA</name>
<reference evidence="14" key="2">
    <citation type="submission" date="2025-09" db="UniProtKB">
        <authorList>
            <consortium name="Ensembl"/>
        </authorList>
    </citation>
    <scope>IDENTIFICATION</scope>
</reference>
<feature type="domain" description="C2H2-type" evidence="13">
    <location>
        <begin position="268"/>
        <end position="295"/>
    </location>
</feature>
<dbReference type="GO" id="GO:0045892">
    <property type="term" value="P:negative regulation of DNA-templated transcription"/>
    <property type="evidence" value="ECO:0007669"/>
    <property type="project" value="UniProtKB-ARBA"/>
</dbReference>
<feature type="domain" description="C2H2-type" evidence="13">
    <location>
        <begin position="296"/>
        <end position="323"/>
    </location>
</feature>
<dbReference type="PANTHER" id="PTHR24388">
    <property type="entry name" value="ZINC FINGER PROTEIN"/>
    <property type="match status" value="1"/>
</dbReference>
<evidence type="ECO:0000256" key="2">
    <source>
        <dbReference type="ARBA" id="ARBA00004123"/>
    </source>
</evidence>
<proteinExistence type="predicted"/>
<dbReference type="GO" id="GO:0008270">
    <property type="term" value="F:zinc ion binding"/>
    <property type="evidence" value="ECO:0007669"/>
    <property type="project" value="UniProtKB-KW"/>
</dbReference>
<dbReference type="PROSITE" id="PS50157">
    <property type="entry name" value="ZINC_FINGER_C2H2_2"/>
    <property type="match status" value="8"/>
</dbReference>
<evidence type="ECO:0000256" key="9">
    <source>
        <dbReference type="ARBA" id="ARBA00023163"/>
    </source>
</evidence>
<dbReference type="GO" id="GO:0005634">
    <property type="term" value="C:nucleus"/>
    <property type="evidence" value="ECO:0007669"/>
    <property type="project" value="UniProtKB-SubCell"/>
</dbReference>
<feature type="domain" description="C2H2-type" evidence="13">
    <location>
        <begin position="324"/>
        <end position="351"/>
    </location>
</feature>
<feature type="domain" description="C2H2-type" evidence="13">
    <location>
        <begin position="464"/>
        <end position="488"/>
    </location>
</feature>
<evidence type="ECO:0000256" key="6">
    <source>
        <dbReference type="ARBA" id="ARBA00022833"/>
    </source>
</evidence>
<organism evidence="14 15">
    <name type="scientific">Astatotilapia calliptera</name>
    <name type="common">Eastern happy</name>
    <name type="synonym">Chromis callipterus</name>
    <dbReference type="NCBI Taxonomy" id="8154"/>
    <lineage>
        <taxon>Eukaryota</taxon>
        <taxon>Metazoa</taxon>
        <taxon>Chordata</taxon>
        <taxon>Craniata</taxon>
        <taxon>Vertebrata</taxon>
        <taxon>Euteleostomi</taxon>
        <taxon>Actinopterygii</taxon>
        <taxon>Neopterygii</taxon>
        <taxon>Teleostei</taxon>
        <taxon>Neoteleostei</taxon>
        <taxon>Acanthomorphata</taxon>
        <taxon>Ovalentaria</taxon>
        <taxon>Cichlomorphae</taxon>
        <taxon>Cichliformes</taxon>
        <taxon>Cichlidae</taxon>
        <taxon>African cichlids</taxon>
        <taxon>Pseudocrenilabrinae</taxon>
        <taxon>Haplochromini</taxon>
        <taxon>Astatotilapia</taxon>
    </lineage>
</organism>
<keyword evidence="4" id="KW-0677">Repeat</keyword>
<protein>
    <recommendedName>
        <fullName evidence="13">C2H2-type domain-containing protein</fullName>
    </recommendedName>
</protein>
<dbReference type="InterPro" id="IPR013087">
    <property type="entry name" value="Znf_C2H2_type"/>
</dbReference>
<dbReference type="Pfam" id="PF00096">
    <property type="entry name" value="zf-C2H2"/>
    <property type="match status" value="6"/>
</dbReference>
<keyword evidence="7" id="KW-0805">Transcription regulation</keyword>
<dbReference type="AlphaFoldDB" id="A0AAX7URI2"/>
<evidence type="ECO:0000256" key="1">
    <source>
        <dbReference type="ARBA" id="ARBA00003767"/>
    </source>
</evidence>
<dbReference type="GO" id="GO:0000981">
    <property type="term" value="F:DNA-binding transcription factor activity, RNA polymerase II-specific"/>
    <property type="evidence" value="ECO:0007669"/>
    <property type="project" value="TreeGrafter"/>
</dbReference>
<feature type="domain" description="C2H2-type" evidence="13">
    <location>
        <begin position="408"/>
        <end position="435"/>
    </location>
</feature>
<evidence type="ECO:0000256" key="7">
    <source>
        <dbReference type="ARBA" id="ARBA00023015"/>
    </source>
</evidence>
<evidence type="ECO:0000256" key="5">
    <source>
        <dbReference type="ARBA" id="ARBA00022771"/>
    </source>
</evidence>
<keyword evidence="5 11" id="KW-0863">Zinc-finger</keyword>
<evidence type="ECO:0000256" key="12">
    <source>
        <dbReference type="SAM" id="MobiDB-lite"/>
    </source>
</evidence>
<keyword evidence="8" id="KW-0238">DNA-binding</keyword>
<reference evidence="14" key="1">
    <citation type="submission" date="2025-08" db="UniProtKB">
        <authorList>
            <consortium name="Ensembl"/>
        </authorList>
    </citation>
    <scope>IDENTIFICATION</scope>
</reference>
<feature type="domain" description="C2H2-type" evidence="13">
    <location>
        <begin position="436"/>
        <end position="463"/>
    </location>
</feature>
<evidence type="ECO:0000256" key="10">
    <source>
        <dbReference type="ARBA" id="ARBA00023242"/>
    </source>
</evidence>
<keyword evidence="10" id="KW-0539">Nucleus</keyword>
<feature type="region of interest" description="Disordered" evidence="12">
    <location>
        <begin position="80"/>
        <end position="109"/>
    </location>
</feature>
<dbReference type="FunFam" id="3.30.160.60:FF:000557">
    <property type="entry name" value="zinc finger and SCAN domain-containing protein 29"/>
    <property type="match status" value="1"/>
</dbReference>
<sequence>MSSAQYLREFIKERLTAVCEEIFSEVQKTIVQYEEEINRQHRLLDISRKPDRNSHIIDLPQNHDCEEEEGLDEQQVCNQERNSSLVQEDPEPPQIKEEQEELCSSQEGEQLGLKQEAEGIIVWTGEEQLREMETIWKPVIKLHKIDLQQQHVCDEEKVVRGQQVCNQERNSSLDQDDPEPPQIKNEQEELCGSQEGQQLGLKQEADAFMDTLVYQESYHSELESNSEQLLSHSCPEVESKHVVSGSARNIALKRRRRLRLADTREKSLKCDTCGKAFYFQSHLSAHLRVHTGEKPYSCSTCGKRFSHKSALDNHIRRYTGEKPYLCITCGKRFVQKSHLERHVRIHTGEKPYPCITCGKRFNQNSELQRHVRIHTGEKPYFCKTCGKRFADSSGLIKHMRFHTGEKPFSCGICGKSFSQKSALETHVRTHTGEKPYSCSTCGKKFNQKSGMKSHARIHTGEKPHCCSRCGKTFSQTTHLKKHMRIHTD</sequence>
<dbReference type="FunFam" id="3.30.160.60:FF:000624">
    <property type="entry name" value="zinc finger protein 697"/>
    <property type="match status" value="1"/>
</dbReference>
<evidence type="ECO:0000256" key="4">
    <source>
        <dbReference type="ARBA" id="ARBA00022737"/>
    </source>
</evidence>
<dbReference type="FunFam" id="3.30.160.60:FF:002239">
    <property type="entry name" value="Zinc finger protein 226"/>
    <property type="match status" value="1"/>
</dbReference>
<keyword evidence="15" id="KW-1185">Reference proteome</keyword>
<feature type="domain" description="C2H2-type" evidence="13">
    <location>
        <begin position="380"/>
        <end position="407"/>
    </location>
</feature>
<comment type="subcellular location">
    <subcellularLocation>
        <location evidence="2">Nucleus</location>
    </subcellularLocation>
</comment>
<dbReference type="InterPro" id="IPR036236">
    <property type="entry name" value="Znf_C2H2_sf"/>
</dbReference>
<keyword evidence="3" id="KW-0479">Metal-binding</keyword>
<keyword evidence="9" id="KW-0804">Transcription</keyword>